<dbReference type="InterPro" id="IPR036097">
    <property type="entry name" value="HisK_dim/P_sf"/>
</dbReference>
<dbReference type="SMART" id="SM00388">
    <property type="entry name" value="HisKA"/>
    <property type="match status" value="1"/>
</dbReference>
<keyword evidence="13" id="KW-1133">Transmembrane helix</keyword>
<dbReference type="InterPro" id="IPR005467">
    <property type="entry name" value="His_kinase_dom"/>
</dbReference>
<dbReference type="InterPro" id="IPR003594">
    <property type="entry name" value="HATPase_dom"/>
</dbReference>
<comment type="catalytic activity">
    <reaction evidence="1">
        <text>ATP + protein L-histidine = ADP + protein N-phospho-L-histidine.</text>
        <dbReference type="EC" id="2.7.13.3"/>
    </reaction>
</comment>
<name>A0ABV2PKL1_9BACI</name>
<dbReference type="CDD" id="cd06225">
    <property type="entry name" value="HAMP"/>
    <property type="match status" value="1"/>
</dbReference>
<evidence type="ECO:0000256" key="2">
    <source>
        <dbReference type="ARBA" id="ARBA00004651"/>
    </source>
</evidence>
<feature type="coiled-coil region" evidence="12">
    <location>
        <begin position="223"/>
        <end position="257"/>
    </location>
</feature>
<dbReference type="SMART" id="SM00304">
    <property type="entry name" value="HAMP"/>
    <property type="match status" value="1"/>
</dbReference>
<evidence type="ECO:0000256" key="9">
    <source>
        <dbReference type="ARBA" id="ARBA00022840"/>
    </source>
</evidence>
<evidence type="ECO:0000256" key="12">
    <source>
        <dbReference type="SAM" id="Coils"/>
    </source>
</evidence>
<dbReference type="Proteomes" id="UP001549363">
    <property type="component" value="Unassembled WGS sequence"/>
</dbReference>
<dbReference type="PROSITE" id="PS50109">
    <property type="entry name" value="HIS_KIN"/>
    <property type="match status" value="1"/>
</dbReference>
<keyword evidence="13" id="KW-0812">Transmembrane</keyword>
<dbReference type="InterPro" id="IPR050351">
    <property type="entry name" value="BphY/WalK/GraS-like"/>
</dbReference>
<dbReference type="GO" id="GO:0004673">
    <property type="term" value="F:protein histidine kinase activity"/>
    <property type="evidence" value="ECO:0007669"/>
    <property type="project" value="UniProtKB-EC"/>
</dbReference>
<dbReference type="Pfam" id="PF02518">
    <property type="entry name" value="HATPase_c"/>
    <property type="match status" value="1"/>
</dbReference>
<comment type="subcellular location">
    <subcellularLocation>
        <location evidence="2">Cell membrane</location>
        <topology evidence="2">Multi-pass membrane protein</topology>
    </subcellularLocation>
</comment>
<keyword evidence="5" id="KW-0597">Phosphoprotein</keyword>
<accession>A0ABV2PKL1</accession>
<dbReference type="RefSeq" id="WP_354472034.1">
    <property type="nucleotide sequence ID" value="NZ_JBEPSB010000011.1"/>
</dbReference>
<keyword evidence="10" id="KW-0902">Two-component regulatory system</keyword>
<dbReference type="EMBL" id="JBEPSB010000011">
    <property type="protein sequence ID" value="MET4561462.1"/>
    <property type="molecule type" value="Genomic_DNA"/>
</dbReference>
<evidence type="ECO:0000256" key="10">
    <source>
        <dbReference type="ARBA" id="ARBA00023012"/>
    </source>
</evidence>
<dbReference type="Gene3D" id="1.10.287.130">
    <property type="match status" value="1"/>
</dbReference>
<feature type="domain" description="HAMP" evidence="15">
    <location>
        <begin position="183"/>
        <end position="235"/>
    </location>
</feature>
<evidence type="ECO:0000256" key="5">
    <source>
        <dbReference type="ARBA" id="ARBA00022553"/>
    </source>
</evidence>
<dbReference type="SUPFAM" id="SSF55874">
    <property type="entry name" value="ATPase domain of HSP90 chaperone/DNA topoisomerase II/histidine kinase"/>
    <property type="match status" value="1"/>
</dbReference>
<reference evidence="16 17" key="1">
    <citation type="submission" date="2024-06" db="EMBL/GenBank/DDBJ databases">
        <title>Sorghum-associated microbial communities from plants grown in Nebraska, USA.</title>
        <authorList>
            <person name="Schachtman D."/>
        </authorList>
    </citation>
    <scope>NUCLEOTIDE SEQUENCE [LARGE SCALE GENOMIC DNA]</scope>
    <source>
        <strain evidence="16 17">736</strain>
    </source>
</reference>
<keyword evidence="11 13" id="KW-0472">Membrane</keyword>
<dbReference type="CDD" id="cd00082">
    <property type="entry name" value="HisKA"/>
    <property type="match status" value="1"/>
</dbReference>
<keyword evidence="4" id="KW-1003">Cell membrane</keyword>
<evidence type="ECO:0000256" key="3">
    <source>
        <dbReference type="ARBA" id="ARBA00012438"/>
    </source>
</evidence>
<dbReference type="PRINTS" id="PR00344">
    <property type="entry name" value="BCTRLSENSOR"/>
</dbReference>
<dbReference type="InterPro" id="IPR003660">
    <property type="entry name" value="HAMP_dom"/>
</dbReference>
<evidence type="ECO:0000256" key="11">
    <source>
        <dbReference type="ARBA" id="ARBA00023136"/>
    </source>
</evidence>
<evidence type="ECO:0000256" key="8">
    <source>
        <dbReference type="ARBA" id="ARBA00022777"/>
    </source>
</evidence>
<evidence type="ECO:0000256" key="7">
    <source>
        <dbReference type="ARBA" id="ARBA00022741"/>
    </source>
</evidence>
<keyword evidence="8 16" id="KW-0418">Kinase</keyword>
<evidence type="ECO:0000259" key="15">
    <source>
        <dbReference type="PROSITE" id="PS50885"/>
    </source>
</evidence>
<dbReference type="CDD" id="cd00075">
    <property type="entry name" value="HATPase"/>
    <property type="match status" value="1"/>
</dbReference>
<keyword evidence="12" id="KW-0175">Coiled coil</keyword>
<protein>
    <recommendedName>
        <fullName evidence="3">histidine kinase</fullName>
        <ecNumber evidence="3">2.7.13.3</ecNumber>
    </recommendedName>
</protein>
<dbReference type="Gene3D" id="3.30.565.10">
    <property type="entry name" value="Histidine kinase-like ATPase, C-terminal domain"/>
    <property type="match status" value="1"/>
</dbReference>
<dbReference type="Pfam" id="PF00512">
    <property type="entry name" value="HisKA"/>
    <property type="match status" value="1"/>
</dbReference>
<gene>
    <name evidence="16" type="ORF">ABIA69_002630</name>
</gene>
<evidence type="ECO:0000256" key="4">
    <source>
        <dbReference type="ARBA" id="ARBA00022475"/>
    </source>
</evidence>
<dbReference type="InterPro" id="IPR004358">
    <property type="entry name" value="Sig_transdc_His_kin-like_C"/>
</dbReference>
<evidence type="ECO:0000256" key="13">
    <source>
        <dbReference type="SAM" id="Phobius"/>
    </source>
</evidence>
<dbReference type="InterPro" id="IPR003661">
    <property type="entry name" value="HisK_dim/P_dom"/>
</dbReference>
<dbReference type="Pfam" id="PF00672">
    <property type="entry name" value="HAMP"/>
    <property type="match status" value="1"/>
</dbReference>
<comment type="caution">
    <text evidence="16">The sequence shown here is derived from an EMBL/GenBank/DDBJ whole genome shotgun (WGS) entry which is preliminary data.</text>
</comment>
<keyword evidence="7" id="KW-0547">Nucleotide-binding</keyword>
<feature type="transmembrane region" description="Helical" evidence="13">
    <location>
        <begin position="162"/>
        <end position="181"/>
    </location>
</feature>
<sequence>MNSILKLLRMKRITYKLFIITSLILLAFAVMIYLTLYFFLPTFHEQYKTNQLQSGIEEIISKSKNLTFRDAIPLFDEYAKQNNAFIYLQNNEETIVYSPSFFVQGGTQSKVIAKTSPVKNPDMTGNSYNATMPIQFKDGNLVLVVFATFQPIGEASQVLVRFLPYISIIVFVIGLGSAYFYSRFITKPLIYINEGAQKLANLDFSKEIQLHSTDELGELSNSLNDMSKNLQQTMLDLQKANEQLKSDIEKEREIEIKRREFFATVAHELKTPLTVMKGYLEGMIYNIGPYKNRDQYLEKNHKIIEEMELLVREILSMSKLEQDTFKLKLGEVKLLELIDTLTKDLGFFASQKNITIIKQIAPHLSVRTDCDLLEKALKNIIHNAIMYSPQGESVYIELTEHPNQNTIEIQVINTGVKIKEQDIQQIFEPFYRIEKSRNRNTGGSGLGLYIVRQIFDSLAITYSMNNTDQGIQFSMTIPLSIKERITVDK</sequence>
<dbReference type="EC" id="2.7.13.3" evidence="3"/>
<dbReference type="SUPFAM" id="SSF47384">
    <property type="entry name" value="Homodimeric domain of signal transducing histidine kinase"/>
    <property type="match status" value="1"/>
</dbReference>
<feature type="transmembrane region" description="Helical" evidence="13">
    <location>
        <begin position="17"/>
        <end position="40"/>
    </location>
</feature>
<evidence type="ECO:0000259" key="14">
    <source>
        <dbReference type="PROSITE" id="PS50109"/>
    </source>
</evidence>
<dbReference type="PROSITE" id="PS50885">
    <property type="entry name" value="HAMP"/>
    <property type="match status" value="1"/>
</dbReference>
<dbReference type="SUPFAM" id="SSF158472">
    <property type="entry name" value="HAMP domain-like"/>
    <property type="match status" value="1"/>
</dbReference>
<dbReference type="InterPro" id="IPR036890">
    <property type="entry name" value="HATPase_C_sf"/>
</dbReference>
<dbReference type="PANTHER" id="PTHR45453:SF3">
    <property type="entry name" value="HISTIDINE KINASE"/>
    <property type="match status" value="1"/>
</dbReference>
<dbReference type="SMART" id="SM00387">
    <property type="entry name" value="HATPase_c"/>
    <property type="match status" value="1"/>
</dbReference>
<evidence type="ECO:0000256" key="6">
    <source>
        <dbReference type="ARBA" id="ARBA00022679"/>
    </source>
</evidence>
<organism evidence="16 17">
    <name type="scientific">Lysinibacillus parviboronicapiens</name>
    <dbReference type="NCBI Taxonomy" id="436516"/>
    <lineage>
        <taxon>Bacteria</taxon>
        <taxon>Bacillati</taxon>
        <taxon>Bacillota</taxon>
        <taxon>Bacilli</taxon>
        <taxon>Bacillales</taxon>
        <taxon>Bacillaceae</taxon>
        <taxon>Lysinibacillus</taxon>
    </lineage>
</organism>
<keyword evidence="17" id="KW-1185">Reference proteome</keyword>
<evidence type="ECO:0000313" key="16">
    <source>
        <dbReference type="EMBL" id="MET4561462.1"/>
    </source>
</evidence>
<dbReference type="PANTHER" id="PTHR45453">
    <property type="entry name" value="PHOSPHATE REGULON SENSOR PROTEIN PHOR"/>
    <property type="match status" value="1"/>
</dbReference>
<dbReference type="Gene3D" id="6.10.340.10">
    <property type="match status" value="1"/>
</dbReference>
<proteinExistence type="predicted"/>
<feature type="domain" description="Histidine kinase" evidence="14">
    <location>
        <begin position="264"/>
        <end position="481"/>
    </location>
</feature>
<evidence type="ECO:0000313" key="17">
    <source>
        <dbReference type="Proteomes" id="UP001549363"/>
    </source>
</evidence>
<evidence type="ECO:0000256" key="1">
    <source>
        <dbReference type="ARBA" id="ARBA00000085"/>
    </source>
</evidence>
<keyword evidence="6 16" id="KW-0808">Transferase</keyword>
<keyword evidence="9" id="KW-0067">ATP-binding</keyword>